<organism evidence="1 2">
    <name type="scientific">Dehalobacterium formicoaceticum</name>
    <dbReference type="NCBI Taxonomy" id="51515"/>
    <lineage>
        <taxon>Bacteria</taxon>
        <taxon>Bacillati</taxon>
        <taxon>Bacillota</taxon>
        <taxon>Clostridia</taxon>
        <taxon>Eubacteriales</taxon>
        <taxon>Peptococcaceae</taxon>
        <taxon>Dehalobacterium</taxon>
    </lineage>
</organism>
<keyword evidence="2" id="KW-1185">Reference proteome</keyword>
<reference evidence="1 2" key="1">
    <citation type="submission" date="2022-08" db="EMBL/GenBank/DDBJ databases">
        <title>Proteogenomics of the novel Dehalobacterium formicoaceticum strain EZ94 highlights a key role of methyltransferases during anaerobic dichloromethane degradation.</title>
        <authorList>
            <person name="Wasmund K."/>
        </authorList>
    </citation>
    <scope>NUCLEOTIDE SEQUENCE [LARGE SCALE GENOMIC DNA]</scope>
    <source>
        <strain evidence="1 2">EZ94</strain>
    </source>
</reference>
<proteinExistence type="predicted"/>
<sequence>MNFNEYCSSEIDRYPEYVTQKEMCAILGICKSTAYSIQKKGMIPFEYVSTSEGRRQRIKITDILLYQYEKMCFDEIENEYIEGLRRYYQKQLHDFPQLLLVPDVMRFTGYSKSAVNNWILRNELKPLSYKNKRLQSFHRGKGTLITKDSFLNFLTSPYYRSITRKSAVHKEQAKQYEQLFGTFMSKRGAVNV</sequence>
<protein>
    <recommendedName>
        <fullName evidence="3">Helix-turn-helix domain-containing protein</fullName>
    </recommendedName>
</protein>
<evidence type="ECO:0000313" key="2">
    <source>
        <dbReference type="Proteomes" id="UP001524944"/>
    </source>
</evidence>
<accession>A0ABT1Y8I4</accession>
<dbReference type="RefSeq" id="WP_257914303.1">
    <property type="nucleotide sequence ID" value="NZ_JANPWE010000019.1"/>
</dbReference>
<gene>
    <name evidence="1" type="ORF">NVS47_17020</name>
</gene>
<dbReference type="EMBL" id="JANPWE010000019">
    <property type="protein sequence ID" value="MCR6547190.1"/>
    <property type="molecule type" value="Genomic_DNA"/>
</dbReference>
<comment type="caution">
    <text evidence="1">The sequence shown here is derived from an EMBL/GenBank/DDBJ whole genome shotgun (WGS) entry which is preliminary data.</text>
</comment>
<evidence type="ECO:0000313" key="1">
    <source>
        <dbReference type="EMBL" id="MCR6547190.1"/>
    </source>
</evidence>
<dbReference type="Proteomes" id="UP001524944">
    <property type="component" value="Unassembled WGS sequence"/>
</dbReference>
<name>A0ABT1Y8I4_9FIRM</name>
<evidence type="ECO:0008006" key="3">
    <source>
        <dbReference type="Google" id="ProtNLM"/>
    </source>
</evidence>